<protein>
    <submittedName>
        <fullName evidence="1">Uncharacterized protein</fullName>
    </submittedName>
</protein>
<keyword evidence="2" id="KW-1185">Reference proteome</keyword>
<evidence type="ECO:0000313" key="2">
    <source>
        <dbReference type="Proteomes" id="UP001055153"/>
    </source>
</evidence>
<name>A0ABQ4SED2_9HYPH</name>
<accession>A0ABQ4SED2</accession>
<gene>
    <name evidence="1" type="ORF">GMJLKIPL_3385</name>
</gene>
<reference evidence="1" key="1">
    <citation type="journal article" date="2021" name="Front. Microbiol.">
        <title>Comprehensive Comparative Genomics and Phenotyping of Methylobacterium Species.</title>
        <authorList>
            <person name="Alessa O."/>
            <person name="Ogura Y."/>
            <person name="Fujitani Y."/>
            <person name="Takami H."/>
            <person name="Hayashi T."/>
            <person name="Sahin N."/>
            <person name="Tani A."/>
        </authorList>
    </citation>
    <scope>NUCLEOTIDE SEQUENCE</scope>
    <source>
        <strain evidence="1">DSM 17168</strain>
    </source>
</reference>
<evidence type="ECO:0000313" key="1">
    <source>
        <dbReference type="EMBL" id="GJE01454.1"/>
    </source>
</evidence>
<dbReference type="Proteomes" id="UP001055153">
    <property type="component" value="Unassembled WGS sequence"/>
</dbReference>
<organism evidence="1 2">
    <name type="scientific">Methylobacterium isbiliense</name>
    <dbReference type="NCBI Taxonomy" id="315478"/>
    <lineage>
        <taxon>Bacteria</taxon>
        <taxon>Pseudomonadati</taxon>
        <taxon>Pseudomonadota</taxon>
        <taxon>Alphaproteobacteria</taxon>
        <taxon>Hyphomicrobiales</taxon>
        <taxon>Methylobacteriaceae</taxon>
        <taxon>Methylobacterium</taxon>
    </lineage>
</organism>
<reference evidence="1" key="2">
    <citation type="submission" date="2021-08" db="EMBL/GenBank/DDBJ databases">
        <authorList>
            <person name="Tani A."/>
            <person name="Ola A."/>
            <person name="Ogura Y."/>
            <person name="Katsura K."/>
            <person name="Hayashi T."/>
        </authorList>
    </citation>
    <scope>NUCLEOTIDE SEQUENCE</scope>
    <source>
        <strain evidence="1">DSM 17168</strain>
    </source>
</reference>
<sequence>MRALPILIEADGDTTLTLTVGTGAAAQTVTGLLWDEMLGLVAALSHHEIRSTYYGLSKVRAAGAEEPPCVPRPAEPAEPMVTVRIPLAQARRLSEGLLDLLCWSAGFTAACGDDVHRTPYGVEQTRETRRLIRTAIAEATGEEPEPLPF</sequence>
<dbReference type="RefSeq" id="WP_238236370.1">
    <property type="nucleotide sequence ID" value="NZ_BPQQ01000039.1"/>
</dbReference>
<proteinExistence type="predicted"/>
<comment type="caution">
    <text evidence="1">The sequence shown here is derived from an EMBL/GenBank/DDBJ whole genome shotgun (WGS) entry which is preliminary data.</text>
</comment>
<dbReference type="EMBL" id="BPQQ01000039">
    <property type="protein sequence ID" value="GJE01454.1"/>
    <property type="molecule type" value="Genomic_DNA"/>
</dbReference>